<reference evidence="3 4" key="1">
    <citation type="submission" date="2015-12" db="EMBL/GenBank/DDBJ databases">
        <title>Diversity of Burkholderia near neighbor genomes.</title>
        <authorList>
            <person name="Sahl J."/>
            <person name="Wagner D."/>
            <person name="Keim P."/>
        </authorList>
    </citation>
    <scope>NUCLEOTIDE SEQUENCE [LARGE SCALE GENOMIC DNA]</scope>
    <source>
        <strain evidence="3 4">BDU6</strain>
    </source>
</reference>
<keyword evidence="1" id="KW-0534">Nitrate assimilation</keyword>
<dbReference type="SUPFAM" id="SSF89155">
    <property type="entry name" value="TorD-like"/>
    <property type="match status" value="1"/>
</dbReference>
<dbReference type="PANTHER" id="PTHR43680:SF2">
    <property type="entry name" value="NITRATE REDUCTASE MOLYBDENUM COFACTOR ASSEMBLY CHAPERONE NARJ"/>
    <property type="match status" value="1"/>
</dbReference>
<dbReference type="PANTHER" id="PTHR43680">
    <property type="entry name" value="NITRATE REDUCTASE MOLYBDENUM COFACTOR ASSEMBLY CHAPERONE"/>
    <property type="match status" value="1"/>
</dbReference>
<gene>
    <name evidence="3" type="ORF">WS70_06170</name>
</gene>
<dbReference type="GO" id="GO:0042128">
    <property type="term" value="P:nitrate assimilation"/>
    <property type="evidence" value="ECO:0007669"/>
    <property type="project" value="UniProtKB-KW"/>
</dbReference>
<dbReference type="RefSeq" id="WP_059596604.1">
    <property type="nucleotide sequence ID" value="NZ_CP013386.1"/>
</dbReference>
<protein>
    <submittedName>
        <fullName evidence="3">Nitrate reductase</fullName>
    </submittedName>
</protein>
<name>A0A1B4FCQ4_9BURK</name>
<organism evidence="3 4">
    <name type="scientific">Burkholderia mayonis</name>
    <dbReference type="NCBI Taxonomy" id="1385591"/>
    <lineage>
        <taxon>Bacteria</taxon>
        <taxon>Pseudomonadati</taxon>
        <taxon>Pseudomonadota</taxon>
        <taxon>Betaproteobacteria</taxon>
        <taxon>Burkholderiales</taxon>
        <taxon>Burkholderiaceae</taxon>
        <taxon>Burkholderia</taxon>
        <taxon>pseudomallei group</taxon>
    </lineage>
</organism>
<proteinExistence type="predicted"/>
<evidence type="ECO:0000256" key="1">
    <source>
        <dbReference type="ARBA" id="ARBA00023063"/>
    </source>
</evidence>
<dbReference type="EMBL" id="CP013386">
    <property type="protein sequence ID" value="AOJ01465.1"/>
    <property type="molecule type" value="Genomic_DNA"/>
</dbReference>
<evidence type="ECO:0000313" key="3">
    <source>
        <dbReference type="EMBL" id="AOJ01465.1"/>
    </source>
</evidence>
<dbReference type="KEGG" id="buu:WS70_06170"/>
<evidence type="ECO:0000256" key="2">
    <source>
        <dbReference type="SAM" id="MobiDB-lite"/>
    </source>
</evidence>
<dbReference type="GO" id="GO:0051082">
    <property type="term" value="F:unfolded protein binding"/>
    <property type="evidence" value="ECO:0007669"/>
    <property type="project" value="InterPro"/>
</dbReference>
<sequence>MSASHEENVMSIYPVLSALLIYPEQALLDALPDVERALDAFPDARSTLAPLVASLRATPLIELQERYVATFDRTPSHSLHLFEHVHGESRDRGQAMVDLLDEYRRHGFEPVGNELPDYVPLFVEFLGAIAGDGDSEHAARLLGDAIDVLAALGERLARAQSPYAAAFAVLRALSPVEPQPVAEPPPRTMDEALERFGPGHDGVEPLLAPAASASLTQPIRFHPPRRAATPAPRA</sequence>
<dbReference type="Gene3D" id="1.10.3480.10">
    <property type="entry name" value="TorD-like"/>
    <property type="match status" value="1"/>
</dbReference>
<dbReference type="GO" id="GO:0016530">
    <property type="term" value="F:metallochaperone activity"/>
    <property type="evidence" value="ECO:0007669"/>
    <property type="project" value="TreeGrafter"/>
</dbReference>
<dbReference type="InterPro" id="IPR020945">
    <property type="entry name" value="DMSO/NO3_reduct_chaperone"/>
</dbReference>
<dbReference type="Pfam" id="PF02613">
    <property type="entry name" value="Nitrate_red_del"/>
    <property type="match status" value="1"/>
</dbReference>
<dbReference type="NCBIfam" id="TIGR00684">
    <property type="entry name" value="narJ"/>
    <property type="match status" value="1"/>
</dbReference>
<dbReference type="Proteomes" id="UP000062519">
    <property type="component" value="Chromosome 1"/>
</dbReference>
<keyword evidence="4" id="KW-1185">Reference proteome</keyword>
<accession>A0A1B4FCQ4</accession>
<dbReference type="InterPro" id="IPR036411">
    <property type="entry name" value="TorD-like_sf"/>
</dbReference>
<evidence type="ECO:0000313" key="4">
    <source>
        <dbReference type="Proteomes" id="UP000062519"/>
    </source>
</evidence>
<feature type="region of interest" description="Disordered" evidence="2">
    <location>
        <begin position="214"/>
        <end position="234"/>
    </location>
</feature>
<dbReference type="AlphaFoldDB" id="A0A1B4FCQ4"/>
<dbReference type="InterPro" id="IPR003765">
    <property type="entry name" value="NO3_reductase_chaperone_NarJ"/>
</dbReference>
<dbReference type="GO" id="GO:0051131">
    <property type="term" value="P:chaperone-mediated protein complex assembly"/>
    <property type="evidence" value="ECO:0007669"/>
    <property type="project" value="InterPro"/>
</dbReference>